<dbReference type="RefSeq" id="WP_354471675.1">
    <property type="nucleotide sequence ID" value="NZ_JBEPSB010000007.1"/>
</dbReference>
<reference evidence="1 2" key="1">
    <citation type="submission" date="2024-06" db="EMBL/GenBank/DDBJ databases">
        <title>Sorghum-associated microbial communities from plants grown in Nebraska, USA.</title>
        <authorList>
            <person name="Schachtman D."/>
        </authorList>
    </citation>
    <scope>NUCLEOTIDE SEQUENCE [LARGE SCALE GENOMIC DNA]</scope>
    <source>
        <strain evidence="1 2">736</strain>
    </source>
</reference>
<dbReference type="Proteomes" id="UP001549363">
    <property type="component" value="Unassembled WGS sequence"/>
</dbReference>
<organism evidence="1 2">
    <name type="scientific">Lysinibacillus parviboronicapiens</name>
    <dbReference type="NCBI Taxonomy" id="436516"/>
    <lineage>
        <taxon>Bacteria</taxon>
        <taxon>Bacillati</taxon>
        <taxon>Bacillota</taxon>
        <taxon>Bacilli</taxon>
        <taxon>Bacillales</taxon>
        <taxon>Bacillaceae</taxon>
        <taxon>Lysinibacillus</taxon>
    </lineage>
</organism>
<accession>A0ABV2PJH5</accession>
<evidence type="ECO:0000313" key="1">
    <source>
        <dbReference type="EMBL" id="MET4560794.1"/>
    </source>
</evidence>
<name>A0ABV2PJH5_9BACI</name>
<dbReference type="EMBL" id="JBEPSB010000007">
    <property type="protein sequence ID" value="MET4560794.1"/>
    <property type="molecule type" value="Genomic_DNA"/>
</dbReference>
<protein>
    <submittedName>
        <fullName evidence="1">Uncharacterized protein</fullName>
    </submittedName>
</protein>
<proteinExistence type="predicted"/>
<sequence length="77" mass="8846">MEDNKKTSQVAGTTSEGAKIRANINTKFVICADEDFKKILAEFLDVIQQESRMQVEELNVEIEMSKNYYVDRNNIPC</sequence>
<gene>
    <name evidence="1" type="ORF">ABIA69_001938</name>
</gene>
<keyword evidence="2" id="KW-1185">Reference proteome</keyword>
<evidence type="ECO:0000313" key="2">
    <source>
        <dbReference type="Proteomes" id="UP001549363"/>
    </source>
</evidence>
<comment type="caution">
    <text evidence="1">The sequence shown here is derived from an EMBL/GenBank/DDBJ whole genome shotgun (WGS) entry which is preliminary data.</text>
</comment>